<feature type="domain" description="N-acetyltransferase" evidence="1">
    <location>
        <begin position="1"/>
        <end position="165"/>
    </location>
</feature>
<comment type="caution">
    <text evidence="2">The sequence shown here is derived from an EMBL/GenBank/DDBJ whole genome shotgun (WGS) entry which is preliminary data.</text>
</comment>
<dbReference type="Pfam" id="PF00583">
    <property type="entry name" value="Acetyltransf_1"/>
    <property type="match status" value="1"/>
</dbReference>
<reference evidence="2 3" key="1">
    <citation type="journal article" date="2018" name="J. Microbiol.">
        <title>Bacillus spongiae sp. nov., isolated from sponge of Jeju Island.</title>
        <authorList>
            <person name="Lee G.E."/>
            <person name="Im W.T."/>
            <person name="Park J.S."/>
        </authorList>
    </citation>
    <scope>NUCLEOTIDE SEQUENCE [LARGE SCALE GENOMIC DNA]</scope>
    <source>
        <strain evidence="2 3">135PIL107-10</strain>
    </source>
</reference>
<gene>
    <name evidence="2" type="ORF">WAK64_13090</name>
</gene>
<dbReference type="RefSeq" id="WP_336587433.1">
    <property type="nucleotide sequence ID" value="NZ_JBBAXC010000010.1"/>
</dbReference>
<evidence type="ECO:0000313" key="2">
    <source>
        <dbReference type="EMBL" id="MEI5907991.1"/>
    </source>
</evidence>
<dbReference type="Proteomes" id="UP001312865">
    <property type="component" value="Unassembled WGS sequence"/>
</dbReference>
<proteinExistence type="predicted"/>
<dbReference type="CDD" id="cd04301">
    <property type="entry name" value="NAT_SF"/>
    <property type="match status" value="1"/>
</dbReference>
<organism evidence="2 3">
    <name type="scientific">Bacillus spongiae</name>
    <dbReference type="NCBI Taxonomy" id="2683610"/>
    <lineage>
        <taxon>Bacteria</taxon>
        <taxon>Bacillati</taxon>
        <taxon>Bacillota</taxon>
        <taxon>Bacilli</taxon>
        <taxon>Bacillales</taxon>
        <taxon>Bacillaceae</taxon>
        <taxon>Bacillus</taxon>
    </lineage>
</organism>
<dbReference type="PROSITE" id="PS51186">
    <property type="entry name" value="GNAT"/>
    <property type="match status" value="1"/>
</dbReference>
<dbReference type="InterPro" id="IPR016181">
    <property type="entry name" value="Acyl_CoA_acyltransferase"/>
</dbReference>
<evidence type="ECO:0000313" key="3">
    <source>
        <dbReference type="Proteomes" id="UP001312865"/>
    </source>
</evidence>
<dbReference type="Gene3D" id="3.40.630.30">
    <property type="match status" value="1"/>
</dbReference>
<accession>A0ABU8HFN7</accession>
<protein>
    <submittedName>
        <fullName evidence="2">GNAT family N-acetyltransferase</fullName>
    </submittedName>
</protein>
<dbReference type="SUPFAM" id="SSF55729">
    <property type="entry name" value="Acyl-CoA N-acyltransferases (Nat)"/>
    <property type="match status" value="1"/>
</dbReference>
<sequence length="165" mass="18681">MLIREIEIDDAEDFIFLIKEVEKSSDYMLMEAGERKTTSEQQKKQLESIKLQSNSTIFVAEERGKLVGYLLANGGAVQRTKHSAYLVIGILQEYRGKGVGTKLFESIIEWASKCNISRLELTAATENEAGVALYKKFGFEIEGTKRNSLIIEGRTLNQFYMSKLL</sequence>
<keyword evidence="3" id="KW-1185">Reference proteome</keyword>
<dbReference type="PANTHER" id="PTHR43072">
    <property type="entry name" value="N-ACETYLTRANSFERASE"/>
    <property type="match status" value="1"/>
</dbReference>
<dbReference type="EMBL" id="JBBAXC010000010">
    <property type="protein sequence ID" value="MEI5907991.1"/>
    <property type="molecule type" value="Genomic_DNA"/>
</dbReference>
<dbReference type="InterPro" id="IPR000182">
    <property type="entry name" value="GNAT_dom"/>
</dbReference>
<name>A0ABU8HFN7_9BACI</name>
<evidence type="ECO:0000259" key="1">
    <source>
        <dbReference type="PROSITE" id="PS51186"/>
    </source>
</evidence>